<proteinExistence type="predicted"/>
<dbReference type="AlphaFoldDB" id="A0A5D0CZH5"/>
<protein>
    <recommendedName>
        <fullName evidence="4">WXG100 family type VII secretion target</fullName>
    </recommendedName>
</protein>
<evidence type="ECO:0000313" key="2">
    <source>
        <dbReference type="EMBL" id="TYA15401.1"/>
    </source>
</evidence>
<keyword evidence="3" id="KW-1185">Reference proteome</keyword>
<sequence length="107" mass="12449">MYSSSEIRAVARKMSQGNADLKRMEKQFVSTVHETSSWWKGKAGQAFKEDYLGKTRSEIELLYAEIRDLETGLDRLAREVQAADDRRRAEAERKAKEELLKQQKNKK</sequence>
<dbReference type="OrthoDB" id="2639934at2"/>
<feature type="compositionally biased region" description="Basic and acidic residues" evidence="1">
    <location>
        <begin position="82"/>
        <end position="101"/>
    </location>
</feature>
<evidence type="ECO:0000256" key="1">
    <source>
        <dbReference type="SAM" id="MobiDB-lite"/>
    </source>
</evidence>
<dbReference type="Proteomes" id="UP000325218">
    <property type="component" value="Unassembled WGS sequence"/>
</dbReference>
<dbReference type="EMBL" id="VSDO01000001">
    <property type="protein sequence ID" value="TYA15401.1"/>
    <property type="molecule type" value="Genomic_DNA"/>
</dbReference>
<organism evidence="2 3">
    <name type="scientific">Paenibacillus faecis</name>
    <dbReference type="NCBI Taxonomy" id="862114"/>
    <lineage>
        <taxon>Bacteria</taxon>
        <taxon>Bacillati</taxon>
        <taxon>Bacillota</taxon>
        <taxon>Bacilli</taxon>
        <taxon>Bacillales</taxon>
        <taxon>Paenibacillaceae</taxon>
        <taxon>Paenibacillus</taxon>
    </lineage>
</organism>
<dbReference type="RefSeq" id="WP_148450991.1">
    <property type="nucleotide sequence ID" value="NZ_BORZ01000007.1"/>
</dbReference>
<accession>A0A5D0CZH5</accession>
<name>A0A5D0CZH5_9BACL</name>
<evidence type="ECO:0008006" key="4">
    <source>
        <dbReference type="Google" id="ProtNLM"/>
    </source>
</evidence>
<dbReference type="Pfam" id="PF06013">
    <property type="entry name" value="WXG100"/>
    <property type="match status" value="1"/>
</dbReference>
<evidence type="ECO:0000313" key="3">
    <source>
        <dbReference type="Proteomes" id="UP000325218"/>
    </source>
</evidence>
<dbReference type="InterPro" id="IPR010310">
    <property type="entry name" value="T7SS_ESAT-6-like"/>
</dbReference>
<gene>
    <name evidence="2" type="ORF">FRY98_07175</name>
</gene>
<dbReference type="SUPFAM" id="SSF140453">
    <property type="entry name" value="EsxAB dimer-like"/>
    <property type="match status" value="1"/>
</dbReference>
<reference evidence="2 3" key="1">
    <citation type="submission" date="2019-08" db="EMBL/GenBank/DDBJ databases">
        <title>Genome sequencing of Paenibacillus faecis DSM 23593(T).</title>
        <authorList>
            <person name="Kook J.-K."/>
            <person name="Park S.-N."/>
            <person name="Lim Y.K."/>
        </authorList>
    </citation>
    <scope>NUCLEOTIDE SEQUENCE [LARGE SCALE GENOMIC DNA]</scope>
    <source>
        <strain evidence="2 3">DSM 23593</strain>
    </source>
</reference>
<feature type="region of interest" description="Disordered" evidence="1">
    <location>
        <begin position="82"/>
        <end position="107"/>
    </location>
</feature>
<comment type="caution">
    <text evidence="2">The sequence shown here is derived from an EMBL/GenBank/DDBJ whole genome shotgun (WGS) entry which is preliminary data.</text>
</comment>
<dbReference type="Gene3D" id="1.10.287.1060">
    <property type="entry name" value="ESAT-6-like"/>
    <property type="match status" value="1"/>
</dbReference>
<dbReference type="InterPro" id="IPR036689">
    <property type="entry name" value="ESAT-6-like_sf"/>
</dbReference>